<name>A0A8X6NB38_NEPPI</name>
<dbReference type="OrthoDB" id="7680010at2759"/>
<organism evidence="1 2">
    <name type="scientific">Nephila pilipes</name>
    <name type="common">Giant wood spider</name>
    <name type="synonym">Nephila maculata</name>
    <dbReference type="NCBI Taxonomy" id="299642"/>
    <lineage>
        <taxon>Eukaryota</taxon>
        <taxon>Metazoa</taxon>
        <taxon>Ecdysozoa</taxon>
        <taxon>Arthropoda</taxon>
        <taxon>Chelicerata</taxon>
        <taxon>Arachnida</taxon>
        <taxon>Araneae</taxon>
        <taxon>Araneomorphae</taxon>
        <taxon>Entelegynae</taxon>
        <taxon>Araneoidea</taxon>
        <taxon>Nephilidae</taxon>
        <taxon>Nephila</taxon>
    </lineage>
</organism>
<evidence type="ECO:0000313" key="1">
    <source>
        <dbReference type="EMBL" id="GFT05012.1"/>
    </source>
</evidence>
<gene>
    <name evidence="1" type="ORF">NPIL_95981</name>
</gene>
<keyword evidence="2" id="KW-1185">Reference proteome</keyword>
<dbReference type="EMBL" id="BMAW01056269">
    <property type="protein sequence ID" value="GFT05012.1"/>
    <property type="molecule type" value="Genomic_DNA"/>
</dbReference>
<evidence type="ECO:0000313" key="2">
    <source>
        <dbReference type="Proteomes" id="UP000887013"/>
    </source>
</evidence>
<dbReference type="AlphaFoldDB" id="A0A8X6NB38"/>
<dbReference type="Proteomes" id="UP000887013">
    <property type="component" value="Unassembled WGS sequence"/>
</dbReference>
<comment type="caution">
    <text evidence="1">The sequence shown here is derived from an EMBL/GenBank/DDBJ whole genome shotgun (WGS) entry which is preliminary data.</text>
</comment>
<proteinExistence type="predicted"/>
<accession>A0A8X6NB38</accession>
<sequence length="84" mass="9461">MGHAIMTTFCGIMDFPLPIAEKSYNNAVDTLRKYTKEIVETSMQRVALEEVTLTHSSDIIIRGNRTSKSLGYSFRVRLYAVTGD</sequence>
<protein>
    <submittedName>
        <fullName evidence="1">Uncharacterized protein</fullName>
    </submittedName>
</protein>
<reference evidence="1" key="1">
    <citation type="submission" date="2020-08" db="EMBL/GenBank/DDBJ databases">
        <title>Multicomponent nature underlies the extraordinary mechanical properties of spider dragline silk.</title>
        <authorList>
            <person name="Kono N."/>
            <person name="Nakamura H."/>
            <person name="Mori M."/>
            <person name="Yoshida Y."/>
            <person name="Ohtoshi R."/>
            <person name="Malay A.D."/>
            <person name="Moran D.A.P."/>
            <person name="Tomita M."/>
            <person name="Numata K."/>
            <person name="Arakawa K."/>
        </authorList>
    </citation>
    <scope>NUCLEOTIDE SEQUENCE</scope>
</reference>